<accession>A0ABP9NW91</accession>
<dbReference type="InterPro" id="IPR019646">
    <property type="entry name" value="Aminoglyc_AdlTrfase"/>
</dbReference>
<dbReference type="EMBL" id="BAABJO010000030">
    <property type="protein sequence ID" value="GAA5134843.1"/>
    <property type="molecule type" value="Genomic_DNA"/>
</dbReference>
<gene>
    <name evidence="1" type="ORF">GCM10023320_63500</name>
</gene>
<proteinExistence type="predicted"/>
<reference evidence="2" key="1">
    <citation type="journal article" date="2019" name="Int. J. Syst. Evol. Microbiol.">
        <title>The Global Catalogue of Microorganisms (GCM) 10K type strain sequencing project: providing services to taxonomists for standard genome sequencing and annotation.</title>
        <authorList>
            <consortium name="The Broad Institute Genomics Platform"/>
            <consortium name="The Broad Institute Genome Sequencing Center for Infectious Disease"/>
            <person name="Wu L."/>
            <person name="Ma J."/>
        </authorList>
    </citation>
    <scope>NUCLEOTIDE SEQUENCE [LARGE SCALE GENOMIC DNA]</scope>
    <source>
        <strain evidence="2">JCM 18302</strain>
    </source>
</reference>
<evidence type="ECO:0008006" key="3">
    <source>
        <dbReference type="Google" id="ProtNLM"/>
    </source>
</evidence>
<sequence>MDADEVHTVLDALAAAGCDAWISGGWGVDALVGRRTRPHRDLDLAIAAEHEPAALRALGRLGYLIETDWRPVRVEVVAEGRGRVDLHPLTFDDAGDGHQAGLDGHVFHWPRACFTTGTIAGRPVGCISVEQQLLFHSGYEPRDVDHADLASLRGIAAAPPYAPAQLVDTAPGDVARDDPT</sequence>
<dbReference type="RefSeq" id="WP_345610152.1">
    <property type="nucleotide sequence ID" value="NZ_BAABJO010000030.1"/>
</dbReference>
<keyword evidence="2" id="KW-1185">Reference proteome</keyword>
<name>A0ABP9NW91_9PSEU</name>
<evidence type="ECO:0000313" key="2">
    <source>
        <dbReference type="Proteomes" id="UP001500804"/>
    </source>
</evidence>
<dbReference type="Pfam" id="PF10706">
    <property type="entry name" value="Aminoglyc_resit"/>
    <property type="match status" value="1"/>
</dbReference>
<dbReference type="Proteomes" id="UP001500804">
    <property type="component" value="Unassembled WGS sequence"/>
</dbReference>
<protein>
    <recommendedName>
        <fullName evidence="3">Lincosamide nucleotidyltransferase A/C/D/E</fullName>
    </recommendedName>
</protein>
<organism evidence="1 2">
    <name type="scientific">Pseudonocardia adelaidensis</name>
    <dbReference type="NCBI Taxonomy" id="648754"/>
    <lineage>
        <taxon>Bacteria</taxon>
        <taxon>Bacillati</taxon>
        <taxon>Actinomycetota</taxon>
        <taxon>Actinomycetes</taxon>
        <taxon>Pseudonocardiales</taxon>
        <taxon>Pseudonocardiaceae</taxon>
        <taxon>Pseudonocardia</taxon>
    </lineage>
</organism>
<dbReference type="Gene3D" id="3.30.460.40">
    <property type="match status" value="1"/>
</dbReference>
<evidence type="ECO:0000313" key="1">
    <source>
        <dbReference type="EMBL" id="GAA5134843.1"/>
    </source>
</evidence>
<comment type="caution">
    <text evidence="1">The sequence shown here is derived from an EMBL/GenBank/DDBJ whole genome shotgun (WGS) entry which is preliminary data.</text>
</comment>